<evidence type="ECO:0000256" key="1">
    <source>
        <dbReference type="SAM" id="MobiDB-lite"/>
    </source>
</evidence>
<proteinExistence type="predicted"/>
<sequence length="162" mass="17927">MHEIRASHHSSPLPNAQHKKKIQPAKKIVPSQEESSVIICVCRPEEVADASTLQGMLGAPAVQHLQRSLQPVRDEGRCPCSCRLRQMRNKIVPSQEESSVIICVCRPEEVADASTLQGMLGAPAVQHLQEVCSPFAMREDILVPVDSGKCGIKLFHHKKRVR</sequence>
<evidence type="ECO:0000313" key="3">
    <source>
        <dbReference type="Proteomes" id="UP000887159"/>
    </source>
</evidence>
<accession>A0A8X6W4U6</accession>
<dbReference type="AlphaFoldDB" id="A0A8X6W4U6"/>
<reference evidence="2" key="1">
    <citation type="submission" date="2020-08" db="EMBL/GenBank/DDBJ databases">
        <title>Multicomponent nature underlies the extraordinary mechanical properties of spider dragline silk.</title>
        <authorList>
            <person name="Kono N."/>
            <person name="Nakamura H."/>
            <person name="Mori M."/>
            <person name="Yoshida Y."/>
            <person name="Ohtoshi R."/>
            <person name="Malay A.D."/>
            <person name="Moran D.A.P."/>
            <person name="Tomita M."/>
            <person name="Numata K."/>
            <person name="Arakawa K."/>
        </authorList>
    </citation>
    <scope>NUCLEOTIDE SEQUENCE</scope>
</reference>
<dbReference type="EMBL" id="BMAU01021381">
    <property type="protein sequence ID" value="GFY27791.1"/>
    <property type="molecule type" value="Genomic_DNA"/>
</dbReference>
<gene>
    <name evidence="2" type="ORF">TNCV_242571</name>
</gene>
<name>A0A8X6W4U6_TRICX</name>
<evidence type="ECO:0000313" key="2">
    <source>
        <dbReference type="EMBL" id="GFY27791.1"/>
    </source>
</evidence>
<dbReference type="Proteomes" id="UP000887159">
    <property type="component" value="Unassembled WGS sequence"/>
</dbReference>
<organism evidence="2 3">
    <name type="scientific">Trichonephila clavipes</name>
    <name type="common">Golden silk orbweaver</name>
    <name type="synonym">Nephila clavipes</name>
    <dbReference type="NCBI Taxonomy" id="2585209"/>
    <lineage>
        <taxon>Eukaryota</taxon>
        <taxon>Metazoa</taxon>
        <taxon>Ecdysozoa</taxon>
        <taxon>Arthropoda</taxon>
        <taxon>Chelicerata</taxon>
        <taxon>Arachnida</taxon>
        <taxon>Araneae</taxon>
        <taxon>Araneomorphae</taxon>
        <taxon>Entelegynae</taxon>
        <taxon>Araneoidea</taxon>
        <taxon>Nephilidae</taxon>
        <taxon>Trichonephila</taxon>
    </lineage>
</organism>
<feature type="region of interest" description="Disordered" evidence="1">
    <location>
        <begin position="1"/>
        <end position="27"/>
    </location>
</feature>
<keyword evidence="3" id="KW-1185">Reference proteome</keyword>
<protein>
    <submittedName>
        <fullName evidence="2">Uncharacterized protein</fullName>
    </submittedName>
</protein>
<comment type="caution">
    <text evidence="2">The sequence shown here is derived from an EMBL/GenBank/DDBJ whole genome shotgun (WGS) entry which is preliminary data.</text>
</comment>